<comment type="caution">
    <text evidence="1">The sequence shown here is derived from an EMBL/GenBank/DDBJ whole genome shotgun (WGS) entry which is preliminary data.</text>
</comment>
<sequence length="409" mass="46855">MSNAISRVTQGLPRRSGHGTTTVKLAICSILNPEYDQPDTLLRYPTEIRLMIFEELLVVWPNTVFRGSIEFGPLDKKECSDELDIPWQILQTCSKYHEEAAPIMYGKNKFIFCTGEAGEPGQFWRFPISRRYMPYVTDLGVYFRADDPNEVAAKRVAHFINAATRNARNLEYFVVLASSDRFYDAECPWDIPFFDHPVCKALIRVVESRAVKHLKVRVHDGACFFPGFARFLLQTFQSRGSTEGRSITFSRSCTCPPVLHQYSNGSCSLCGWPRNDIGRKPIEEIVHPACIESSQERMSRVTSPEVTGRLTTIVEMQDDLFFLGVLPPKDDDDDDGRMEDEELMPGRLEDEYYEMLPGLTASELLLNGQASIRYRSPLKAPKVWNFRQMQITEMLKPIDYNEYFSQTFG</sequence>
<proteinExistence type="predicted"/>
<protein>
    <submittedName>
        <fullName evidence="1">Uncharacterized protein</fullName>
    </submittedName>
</protein>
<dbReference type="OrthoDB" id="2951834at2759"/>
<evidence type="ECO:0000313" key="1">
    <source>
        <dbReference type="EMBL" id="KAF2265667.1"/>
    </source>
</evidence>
<reference evidence="2" key="1">
    <citation type="journal article" date="2020" name="Stud. Mycol.">
        <title>101 Dothideomycetes genomes: A test case for predicting lifestyles and emergence of pathogens.</title>
        <authorList>
            <person name="Haridas S."/>
            <person name="Albert R."/>
            <person name="Binder M."/>
            <person name="Bloem J."/>
            <person name="LaButti K."/>
            <person name="Salamov A."/>
            <person name="Andreopoulos B."/>
            <person name="Baker S."/>
            <person name="Barry K."/>
            <person name="Bills G."/>
            <person name="Bluhm B."/>
            <person name="Cannon C."/>
            <person name="Castanera R."/>
            <person name="Culley D."/>
            <person name="Daum C."/>
            <person name="Ezra D."/>
            <person name="Gonzalez J."/>
            <person name="Henrissat B."/>
            <person name="Kuo A."/>
            <person name="Liang C."/>
            <person name="Lipzen A."/>
            <person name="Lutzoni F."/>
            <person name="Magnuson J."/>
            <person name="Mondo S."/>
            <person name="Nolan M."/>
            <person name="Ohm R."/>
            <person name="Pangilinan J."/>
            <person name="Park H.-J."/>
            <person name="Ramirez L."/>
            <person name="Alfaro M."/>
            <person name="Sun H."/>
            <person name="Tritt A."/>
            <person name="Yoshinaga Y."/>
            <person name="Zwiers L.-H."/>
            <person name="Turgeon B."/>
            <person name="Goodwin S."/>
            <person name="Spatafora J."/>
            <person name="Crous P."/>
            <person name="Grigoriev I."/>
        </authorList>
    </citation>
    <scope>NUCLEOTIDE SEQUENCE [LARGE SCALE GENOMIC DNA]</scope>
    <source>
        <strain evidence="2">CBS 304.66</strain>
    </source>
</reference>
<name>A0A9P4KD78_9PLEO</name>
<dbReference type="AlphaFoldDB" id="A0A9P4KD78"/>
<evidence type="ECO:0000313" key="2">
    <source>
        <dbReference type="Proteomes" id="UP000800093"/>
    </source>
</evidence>
<organism evidence="1 2">
    <name type="scientific">Lojkania enalia</name>
    <dbReference type="NCBI Taxonomy" id="147567"/>
    <lineage>
        <taxon>Eukaryota</taxon>
        <taxon>Fungi</taxon>
        <taxon>Dikarya</taxon>
        <taxon>Ascomycota</taxon>
        <taxon>Pezizomycotina</taxon>
        <taxon>Dothideomycetes</taxon>
        <taxon>Pleosporomycetidae</taxon>
        <taxon>Pleosporales</taxon>
        <taxon>Pleosporales incertae sedis</taxon>
        <taxon>Lojkania</taxon>
    </lineage>
</organism>
<gene>
    <name evidence="1" type="ORF">CC78DRAFT_183534</name>
</gene>
<dbReference type="Proteomes" id="UP000800093">
    <property type="component" value="Unassembled WGS sequence"/>
</dbReference>
<accession>A0A9P4KD78</accession>
<keyword evidence="2" id="KW-1185">Reference proteome</keyword>
<dbReference type="EMBL" id="ML986604">
    <property type="protein sequence ID" value="KAF2265667.1"/>
    <property type="molecule type" value="Genomic_DNA"/>
</dbReference>